<feature type="domain" description="C2H2-type" evidence="3">
    <location>
        <begin position="1108"/>
        <end position="1132"/>
    </location>
</feature>
<evidence type="ECO:0000256" key="1">
    <source>
        <dbReference type="PROSITE-ProRule" id="PRU00042"/>
    </source>
</evidence>
<feature type="region of interest" description="Disordered" evidence="2">
    <location>
        <begin position="1338"/>
        <end position="1387"/>
    </location>
</feature>
<dbReference type="OrthoDB" id="5388486at2759"/>
<feature type="region of interest" description="Disordered" evidence="2">
    <location>
        <begin position="414"/>
        <end position="462"/>
    </location>
</feature>
<sequence length="1387" mass="155102">MYHGQQAGSSLPTPDNASRSPSDSIDLSPIEAMARPMEMDQFNKPRLSSDPMAASRGLNTPPVPYGLMNFYAGDDSPWVGFNMPASASAQPSHHMNPVDVSRNPPAFASWRSNGQPSECGTIPQAYLPSDSGYESRAKHSIVDDRSVYEENTETQSLAGHMMEFNPFPLSTSAFRDAHVQAWPPVLPAPVQTGPTDKLICPDCQAPCKTKSELNKHNQRHRKAFKCEVPGCTRKEGFGTPNDLDRHKSSVHPELDSGPRWRCNISAQCQAKDKLWPRADNFRQHLKRVHNQPASADDDLNQYLWHPSQKPQETSRTVQEDLEGVGSELFNFGSDSQGWEISSPEQPMEMDDLLVDPSLTNIDETSNISLVQNHHAFVQPTQISRPPSTIKTLLPGGRTRDVQAHMTVDFPKSLDACSDDLKEPPMDSANAMDRDLAPKAPESESENERASSQKPAAGAWSSAGEVLNEQDALRILEKLPKEVIAKFLKGQSDQKPSHEPTTSIEAHRCTKSGCSKTFNRRCELKKHMKRHDKPYGCTFSGCSKRFGSKNDWKRHENSQHFQLEVWKCSEKRTDDDNTQTETTCGKVCHRRETFRSHLQKEHKMDDASQVDKALEDCRVGRNCESRFWCGFCVKIIEITKKGANAWTERFNHIDNHYAGRDNVAKKDISEWKNVDPELHEIDFAGSVDDSSDAESCDEATASHKPSGLVMKSTMTRKRGADDDNDEREPKRFKDARITQSATALTILTLRRPLHAWNAHTNDAPAVRNNKFSCDPAQSSAMDYLYQNVHHGHAHQEQVYYDQQSFTQLPLTYMDGSMAPNSGPPVDPSLEYSQPQFQSTWPSQTHQIQQYMEGPRTSFFMAGQMQAMQNLNRPTQTMNPLPAASQRRHGSPCSQQTLSSSDSHSPATESDVLPATPPDQSATSPFIQHKHFAAVGWETQQYQTHALLGMGFQGNAYVNPHDVNSTQAMFEEEVVPTDFKPSRTFSFYTESDSLSIAQNSAFTSRQITPEPIIKKEIQHVDQPFPASYPDPEPTKYESPEPTIKAEIPTFDDDENDLDFKPKQSSSRKRNRNPSAKALSSSPERKRSRTSSNSQGPRVSAAVPSTRGSKILCTECKTPFSDESTYQKHMKQHHTRPFVCVFNYAGCPSTFASKNEWKRHVSSQHLALNYWLCTQDGCDKTTNPQNTRRSSSSSSCCPDSPTPPALPNGAIFNRKDLYTQHVRRMHVPPNVRKSQKQKKPCPEWDEHLKGLQAEAEQTRCDLPRHMRCPAVGCNHEFNGPQAWDERMEHVARHLERAADGKEPVVRFGGEDDFTLTNWASSPQVYVVRRTNTAEGWELINPLKGEVGPSSGNGKPGSGTGYVAPSSSSSPLKEIVVAGCSDEDAEGEDEE</sequence>
<keyword evidence="1" id="KW-0862">Zinc</keyword>
<dbReference type="GO" id="GO:0008270">
    <property type="term" value="F:zinc ion binding"/>
    <property type="evidence" value="ECO:0007669"/>
    <property type="project" value="UniProtKB-KW"/>
</dbReference>
<evidence type="ECO:0000313" key="4">
    <source>
        <dbReference type="EMBL" id="KAF0326808.1"/>
    </source>
</evidence>
<feature type="region of interest" description="Disordered" evidence="2">
    <location>
        <begin position="815"/>
        <end position="834"/>
    </location>
</feature>
<evidence type="ECO:0000313" key="5">
    <source>
        <dbReference type="Proteomes" id="UP000434172"/>
    </source>
</evidence>
<dbReference type="PANTHER" id="PTHR23225:SF2">
    <property type="entry name" value="AT09679P-RELATED"/>
    <property type="match status" value="1"/>
</dbReference>
<dbReference type="InterPro" id="IPR013087">
    <property type="entry name" value="Znf_C2H2_type"/>
</dbReference>
<feature type="region of interest" description="Disordered" evidence="2">
    <location>
        <begin position="1044"/>
        <end position="1103"/>
    </location>
</feature>
<reference evidence="4 5" key="1">
    <citation type="submission" date="2019-12" db="EMBL/GenBank/DDBJ databases">
        <title>A genome sequence resource for the geographically widespread anthracnose pathogen Colletotrichum asianum.</title>
        <authorList>
            <person name="Meng Y."/>
        </authorList>
    </citation>
    <scope>NUCLEOTIDE SEQUENCE [LARGE SCALE GENOMIC DNA]</scope>
    <source>
        <strain evidence="4 5">ICMP 18580</strain>
    </source>
</reference>
<organism evidence="4 5">
    <name type="scientific">Colletotrichum asianum</name>
    <dbReference type="NCBI Taxonomy" id="702518"/>
    <lineage>
        <taxon>Eukaryota</taxon>
        <taxon>Fungi</taxon>
        <taxon>Dikarya</taxon>
        <taxon>Ascomycota</taxon>
        <taxon>Pezizomycotina</taxon>
        <taxon>Sordariomycetes</taxon>
        <taxon>Hypocreomycetidae</taxon>
        <taxon>Glomerellales</taxon>
        <taxon>Glomerellaceae</taxon>
        <taxon>Colletotrichum</taxon>
        <taxon>Colletotrichum gloeosporioides species complex</taxon>
    </lineage>
</organism>
<feature type="compositionally biased region" description="Low complexity" evidence="2">
    <location>
        <begin position="1184"/>
        <end position="1196"/>
    </location>
</feature>
<dbReference type="PROSITE" id="PS00028">
    <property type="entry name" value="ZINC_FINGER_C2H2_1"/>
    <property type="match status" value="4"/>
</dbReference>
<feature type="compositionally biased region" description="Low complexity" evidence="2">
    <location>
        <begin position="889"/>
        <end position="903"/>
    </location>
</feature>
<proteinExistence type="predicted"/>
<dbReference type="EMBL" id="WOWK01000027">
    <property type="protein sequence ID" value="KAF0326808.1"/>
    <property type="molecule type" value="Genomic_DNA"/>
</dbReference>
<feature type="region of interest" description="Disordered" evidence="2">
    <location>
        <begin position="686"/>
        <end position="730"/>
    </location>
</feature>
<dbReference type="InterPro" id="IPR039970">
    <property type="entry name" value="TF_Grauzone"/>
</dbReference>
<feature type="region of interest" description="Disordered" evidence="2">
    <location>
        <begin position="1"/>
        <end position="32"/>
    </location>
</feature>
<keyword evidence="5" id="KW-1185">Reference proteome</keyword>
<dbReference type="Gene3D" id="3.30.160.60">
    <property type="entry name" value="Classic Zinc Finger"/>
    <property type="match status" value="3"/>
</dbReference>
<feature type="domain" description="C2H2-type" evidence="3">
    <location>
        <begin position="534"/>
        <end position="559"/>
    </location>
</feature>
<feature type="region of interest" description="Disordered" evidence="2">
    <location>
        <begin position="1179"/>
        <end position="1199"/>
    </location>
</feature>
<name>A0A8H3WLW0_9PEZI</name>
<feature type="domain" description="C2H2-type" evidence="3">
    <location>
        <begin position="506"/>
        <end position="530"/>
    </location>
</feature>
<gene>
    <name evidence="4" type="ORF">GQ607_005866</name>
</gene>
<evidence type="ECO:0000256" key="2">
    <source>
        <dbReference type="SAM" id="MobiDB-lite"/>
    </source>
</evidence>
<protein>
    <submittedName>
        <fullName evidence="4">C2H2 type zinc finger domain protein</fullName>
    </submittedName>
</protein>
<feature type="region of interest" description="Disordered" evidence="2">
    <location>
        <begin position="872"/>
        <end position="922"/>
    </location>
</feature>
<dbReference type="PANTHER" id="PTHR23225">
    <property type="entry name" value="ZINC FINGER PROTEIN"/>
    <property type="match status" value="1"/>
</dbReference>
<dbReference type="SUPFAM" id="SSF57667">
    <property type="entry name" value="beta-beta-alpha zinc fingers"/>
    <property type="match status" value="1"/>
</dbReference>
<feature type="compositionally biased region" description="Acidic residues" evidence="2">
    <location>
        <begin position="1377"/>
        <end position="1387"/>
    </location>
</feature>
<comment type="caution">
    <text evidence="4">The sequence shown here is derived from an EMBL/GenBank/DDBJ whole genome shotgun (WGS) entry which is preliminary data.</text>
</comment>
<dbReference type="InterPro" id="IPR036236">
    <property type="entry name" value="Znf_C2H2_sf"/>
</dbReference>
<evidence type="ECO:0000259" key="3">
    <source>
        <dbReference type="PROSITE" id="PS50157"/>
    </source>
</evidence>
<accession>A0A8H3WLW0</accession>
<keyword evidence="1" id="KW-0863">Zinc-finger</keyword>
<keyword evidence="1" id="KW-0479">Metal-binding</keyword>
<feature type="compositionally biased region" description="Polar residues" evidence="2">
    <location>
        <begin position="1"/>
        <end position="25"/>
    </location>
</feature>
<dbReference type="Proteomes" id="UP000434172">
    <property type="component" value="Unassembled WGS sequence"/>
</dbReference>
<dbReference type="PROSITE" id="PS50157">
    <property type="entry name" value="ZINC_FINGER_C2H2_2"/>
    <property type="match status" value="3"/>
</dbReference>
<dbReference type="GO" id="GO:0003700">
    <property type="term" value="F:DNA-binding transcription factor activity"/>
    <property type="evidence" value="ECO:0007669"/>
    <property type="project" value="InterPro"/>
</dbReference>
<dbReference type="SMART" id="SM00355">
    <property type="entry name" value="ZnF_C2H2"/>
    <property type="match status" value="9"/>
</dbReference>